<protein>
    <submittedName>
        <fullName evidence="2">Branched-subunit amino acid aminotransferase/4-amino-4-deoxychorismate lyase</fullName>
    </submittedName>
</protein>
<dbReference type="PANTHER" id="PTHR42743">
    <property type="entry name" value="AMINO-ACID AMINOTRANSFERASE"/>
    <property type="match status" value="1"/>
</dbReference>
<dbReference type="Pfam" id="PF01063">
    <property type="entry name" value="Aminotran_4"/>
    <property type="match status" value="1"/>
</dbReference>
<dbReference type="InterPro" id="IPR043131">
    <property type="entry name" value="BCAT-like_N"/>
</dbReference>
<dbReference type="PANTHER" id="PTHR42743:SF2">
    <property type="entry name" value="AMINODEOXYCHORISMATE LYASE"/>
    <property type="match status" value="1"/>
</dbReference>
<keyword evidence="3" id="KW-1185">Reference proteome</keyword>
<evidence type="ECO:0000313" key="2">
    <source>
        <dbReference type="EMBL" id="RBO84501.1"/>
    </source>
</evidence>
<dbReference type="GO" id="GO:0008483">
    <property type="term" value="F:transaminase activity"/>
    <property type="evidence" value="ECO:0007669"/>
    <property type="project" value="UniProtKB-KW"/>
</dbReference>
<dbReference type="Proteomes" id="UP000252586">
    <property type="component" value="Unassembled WGS sequence"/>
</dbReference>
<accession>A0A366D378</accession>
<reference evidence="2 3" key="1">
    <citation type="submission" date="2018-06" db="EMBL/GenBank/DDBJ databases">
        <title>Genomic Encyclopedia of Type Strains, Phase IV (KMG-IV): sequencing the most valuable type-strain genomes for metagenomic binning, comparative biology and taxonomic classification.</title>
        <authorList>
            <person name="Goeker M."/>
        </authorList>
    </citation>
    <scope>NUCLEOTIDE SEQUENCE [LARGE SCALE GENOMIC DNA]</scope>
    <source>
        <strain evidence="2 3">DSM 44599</strain>
    </source>
</reference>
<comment type="similarity">
    <text evidence="1">Belongs to the class-IV pyridoxal-phosphate-dependent aminotransferase family.</text>
</comment>
<dbReference type="RefSeq" id="WP_043737908.1">
    <property type="nucleotide sequence ID" value="NZ_QNRE01000016.1"/>
</dbReference>
<dbReference type="InterPro" id="IPR050571">
    <property type="entry name" value="Class-IV_PLP-Dep_Aminotrnsfr"/>
</dbReference>
<dbReference type="InterPro" id="IPR001544">
    <property type="entry name" value="Aminotrans_IV"/>
</dbReference>
<dbReference type="NCBIfam" id="NF006734">
    <property type="entry name" value="PRK09266.1"/>
    <property type="match status" value="1"/>
</dbReference>
<proteinExistence type="inferred from homology"/>
<dbReference type="STRING" id="1210090.GCA_001613185_03983"/>
<dbReference type="GO" id="GO:0005829">
    <property type="term" value="C:cytosol"/>
    <property type="evidence" value="ECO:0007669"/>
    <property type="project" value="TreeGrafter"/>
</dbReference>
<dbReference type="Gene3D" id="3.20.10.10">
    <property type="entry name" value="D-amino Acid Aminotransferase, subunit A, domain 2"/>
    <property type="match status" value="1"/>
</dbReference>
<evidence type="ECO:0000256" key="1">
    <source>
        <dbReference type="ARBA" id="ARBA00009320"/>
    </source>
</evidence>
<gene>
    <name evidence="2" type="ORF">DFR74_11662</name>
</gene>
<name>A0A366D378_9NOCA</name>
<dbReference type="InterPro" id="IPR043132">
    <property type="entry name" value="BCAT-like_C"/>
</dbReference>
<dbReference type="InterPro" id="IPR036038">
    <property type="entry name" value="Aminotransferase-like"/>
</dbReference>
<keyword evidence="2" id="KW-0032">Aminotransferase</keyword>
<dbReference type="GO" id="GO:0008696">
    <property type="term" value="F:4-amino-4-deoxychorismate lyase activity"/>
    <property type="evidence" value="ECO:0007669"/>
    <property type="project" value="TreeGrafter"/>
</dbReference>
<dbReference type="Gene3D" id="3.30.470.10">
    <property type="match status" value="1"/>
</dbReference>
<dbReference type="GeneID" id="80346316"/>
<sequence>MELNGSPITESDLAALGLVGYGHFTSMRVENHAVRGLSQHMDRLIRDCRTVFDTELDPDRVRELIRHALPDTASPVVVRVTVFDPHLGLGKPGADADPQILVTSREAPAVPQAPLTLRSAVYTRDLPKTKHVGLFGSLYQRRLAQRDGADDVLFTLADGTITEIATSNIGVISDGQLIWPQAEVLPGITMRLLSQTLDEDVVVKPITLAELPHVDGAVATNAAVGVRAIARIDNVDLPVDHEMIARLRTEYESIPPQRI</sequence>
<dbReference type="EMBL" id="QNRE01000016">
    <property type="protein sequence ID" value="RBO84501.1"/>
    <property type="molecule type" value="Genomic_DNA"/>
</dbReference>
<dbReference type="AlphaFoldDB" id="A0A366D378"/>
<keyword evidence="2" id="KW-0456">Lyase</keyword>
<dbReference type="OrthoDB" id="8912228at2"/>
<comment type="caution">
    <text evidence="2">The sequence shown here is derived from an EMBL/GenBank/DDBJ whole genome shotgun (WGS) entry which is preliminary data.</text>
</comment>
<dbReference type="SUPFAM" id="SSF56752">
    <property type="entry name" value="D-aminoacid aminotransferase-like PLP-dependent enzymes"/>
    <property type="match status" value="1"/>
</dbReference>
<dbReference type="GO" id="GO:0008153">
    <property type="term" value="P:4-aminobenzoate biosynthetic process"/>
    <property type="evidence" value="ECO:0007669"/>
    <property type="project" value="TreeGrafter"/>
</dbReference>
<keyword evidence="2" id="KW-0808">Transferase</keyword>
<organism evidence="2 3">
    <name type="scientific">Nocardia puris</name>
    <dbReference type="NCBI Taxonomy" id="208602"/>
    <lineage>
        <taxon>Bacteria</taxon>
        <taxon>Bacillati</taxon>
        <taxon>Actinomycetota</taxon>
        <taxon>Actinomycetes</taxon>
        <taxon>Mycobacteriales</taxon>
        <taxon>Nocardiaceae</taxon>
        <taxon>Nocardia</taxon>
    </lineage>
</organism>
<evidence type="ECO:0000313" key="3">
    <source>
        <dbReference type="Proteomes" id="UP000252586"/>
    </source>
</evidence>